<evidence type="ECO:0000256" key="5">
    <source>
        <dbReference type="ARBA" id="ARBA00022985"/>
    </source>
</evidence>
<keyword evidence="2" id="KW-0328">Glycosyltransferase</keyword>
<feature type="domain" description="Glycosyltransferase 2-like" evidence="9">
    <location>
        <begin position="6"/>
        <end position="168"/>
    </location>
</feature>
<dbReference type="GO" id="GO:0099621">
    <property type="term" value="F:undecaprenyl-phosphate 4-deoxy-4-formamido-L-arabinose transferase activity"/>
    <property type="evidence" value="ECO:0007669"/>
    <property type="project" value="TreeGrafter"/>
</dbReference>
<keyword evidence="6 8" id="KW-1133">Transmembrane helix</keyword>
<evidence type="ECO:0000256" key="8">
    <source>
        <dbReference type="SAM" id="Phobius"/>
    </source>
</evidence>
<evidence type="ECO:0000256" key="6">
    <source>
        <dbReference type="ARBA" id="ARBA00022989"/>
    </source>
</evidence>
<feature type="transmembrane region" description="Helical" evidence="8">
    <location>
        <begin position="269"/>
        <end position="291"/>
    </location>
</feature>
<keyword evidence="1" id="KW-1003">Cell membrane</keyword>
<evidence type="ECO:0000256" key="7">
    <source>
        <dbReference type="ARBA" id="ARBA00023136"/>
    </source>
</evidence>
<evidence type="ECO:0000313" key="10">
    <source>
        <dbReference type="EMBL" id="SVA11736.1"/>
    </source>
</evidence>
<proteinExistence type="predicted"/>
<dbReference type="CDD" id="cd04187">
    <property type="entry name" value="DPM1_like_bac"/>
    <property type="match status" value="1"/>
</dbReference>
<evidence type="ECO:0000256" key="3">
    <source>
        <dbReference type="ARBA" id="ARBA00022679"/>
    </source>
</evidence>
<feature type="transmembrane region" description="Helical" evidence="8">
    <location>
        <begin position="235"/>
        <end position="257"/>
    </location>
</feature>
<keyword evidence="7 8" id="KW-0472">Membrane</keyword>
<evidence type="ECO:0000256" key="1">
    <source>
        <dbReference type="ARBA" id="ARBA00022475"/>
    </source>
</evidence>
<dbReference type="GO" id="GO:0009103">
    <property type="term" value="P:lipopolysaccharide biosynthetic process"/>
    <property type="evidence" value="ECO:0007669"/>
    <property type="project" value="UniProtKB-KW"/>
</dbReference>
<evidence type="ECO:0000259" key="9">
    <source>
        <dbReference type="Pfam" id="PF00535"/>
    </source>
</evidence>
<dbReference type="Pfam" id="PF00535">
    <property type="entry name" value="Glycos_transf_2"/>
    <property type="match status" value="1"/>
</dbReference>
<sequence length="330" mass="36524">MGPELSVVIPLLDEAANVDALYLELTKTLEAWGRGFEVVFVDDGSTDGTFEKLASIHAVDPRVRVVRLRRNFGQTAAFAAGFARARGRLIVTADGDLQNDLRDVPRMVEKLEEGYDIVCGWRMERKDPWLSRRLPSRLANALISRATGVKLHDYGCSLKVFRAEVVKSLRLYGEMHRFIPAIASEQGVRVAEVVVNHRARRHGTSKYGISRTVRVILDLATVKFLLSYSTRPLQIFGLIGLLMGVAGAAVTGWLAYLRLFGGQAIANRPLLLFGILLVFTGVQLVTLGLLAEMQARTYHESQGKPTYYIRELLEASVDEAVSVPPARPGH</sequence>
<keyword evidence="4 8" id="KW-0812">Transmembrane</keyword>
<gene>
    <name evidence="10" type="ORF">METZ01_LOCUS64590</name>
</gene>
<dbReference type="InterPro" id="IPR029044">
    <property type="entry name" value="Nucleotide-diphossugar_trans"/>
</dbReference>
<keyword evidence="3" id="KW-0808">Transferase</keyword>
<protein>
    <recommendedName>
        <fullName evidence="9">Glycosyltransferase 2-like domain-containing protein</fullName>
    </recommendedName>
</protein>
<reference evidence="10" key="1">
    <citation type="submission" date="2018-05" db="EMBL/GenBank/DDBJ databases">
        <authorList>
            <person name="Lanie J.A."/>
            <person name="Ng W.-L."/>
            <person name="Kazmierczak K.M."/>
            <person name="Andrzejewski T.M."/>
            <person name="Davidsen T.M."/>
            <person name="Wayne K.J."/>
            <person name="Tettelin H."/>
            <person name="Glass J.I."/>
            <person name="Rusch D."/>
            <person name="Podicherti R."/>
            <person name="Tsui H.-C.T."/>
            <person name="Winkler M.E."/>
        </authorList>
    </citation>
    <scope>NUCLEOTIDE SEQUENCE</scope>
</reference>
<dbReference type="GO" id="GO:0005886">
    <property type="term" value="C:plasma membrane"/>
    <property type="evidence" value="ECO:0007669"/>
    <property type="project" value="TreeGrafter"/>
</dbReference>
<evidence type="ECO:0000256" key="4">
    <source>
        <dbReference type="ARBA" id="ARBA00022692"/>
    </source>
</evidence>
<evidence type="ECO:0000256" key="2">
    <source>
        <dbReference type="ARBA" id="ARBA00022676"/>
    </source>
</evidence>
<dbReference type="Gene3D" id="3.90.550.10">
    <property type="entry name" value="Spore Coat Polysaccharide Biosynthesis Protein SpsA, Chain A"/>
    <property type="match status" value="1"/>
</dbReference>
<dbReference type="InterPro" id="IPR001173">
    <property type="entry name" value="Glyco_trans_2-like"/>
</dbReference>
<dbReference type="SUPFAM" id="SSF53448">
    <property type="entry name" value="Nucleotide-diphospho-sugar transferases"/>
    <property type="match status" value="1"/>
</dbReference>
<name>A0A381T6B7_9ZZZZ</name>
<dbReference type="PANTHER" id="PTHR48090">
    <property type="entry name" value="UNDECAPRENYL-PHOSPHATE 4-DEOXY-4-FORMAMIDO-L-ARABINOSE TRANSFERASE-RELATED"/>
    <property type="match status" value="1"/>
</dbReference>
<dbReference type="AlphaFoldDB" id="A0A381T6B7"/>
<dbReference type="PANTHER" id="PTHR48090:SF3">
    <property type="entry name" value="UNDECAPRENYL-PHOSPHATE 4-DEOXY-4-FORMAMIDO-L-ARABINOSE TRANSFERASE"/>
    <property type="match status" value="1"/>
</dbReference>
<accession>A0A381T6B7</accession>
<keyword evidence="5" id="KW-0448">Lipopolysaccharide biosynthesis</keyword>
<dbReference type="InterPro" id="IPR050256">
    <property type="entry name" value="Glycosyltransferase_2"/>
</dbReference>
<dbReference type="EMBL" id="UINC01004094">
    <property type="protein sequence ID" value="SVA11736.1"/>
    <property type="molecule type" value="Genomic_DNA"/>
</dbReference>
<organism evidence="10">
    <name type="scientific">marine metagenome</name>
    <dbReference type="NCBI Taxonomy" id="408172"/>
    <lineage>
        <taxon>unclassified sequences</taxon>
        <taxon>metagenomes</taxon>
        <taxon>ecological metagenomes</taxon>
    </lineage>
</organism>